<evidence type="ECO:0000313" key="2">
    <source>
        <dbReference type="EMBL" id="TFL06126.1"/>
    </source>
</evidence>
<evidence type="ECO:0000313" key="3">
    <source>
        <dbReference type="Proteomes" id="UP000305067"/>
    </source>
</evidence>
<sequence>MGFILRLLRVSPLVLYCCALFMNNEPGSRKHGQFIVAVFYATKYSHEVHRANAQLMLKPVGRSFSVEVTSPPVPVAHAGNLAGLYTDGNSSVRSGMYGALFHVPGTPIFASLPD</sequence>
<evidence type="ECO:0000256" key="1">
    <source>
        <dbReference type="SAM" id="SignalP"/>
    </source>
</evidence>
<protein>
    <submittedName>
        <fullName evidence="2">Uncharacterized protein</fullName>
    </submittedName>
</protein>
<gene>
    <name evidence="2" type="ORF">BDV98DRAFT_623989</name>
</gene>
<organism evidence="2 3">
    <name type="scientific">Pterulicium gracile</name>
    <dbReference type="NCBI Taxonomy" id="1884261"/>
    <lineage>
        <taxon>Eukaryota</taxon>
        <taxon>Fungi</taxon>
        <taxon>Dikarya</taxon>
        <taxon>Basidiomycota</taxon>
        <taxon>Agaricomycotina</taxon>
        <taxon>Agaricomycetes</taxon>
        <taxon>Agaricomycetidae</taxon>
        <taxon>Agaricales</taxon>
        <taxon>Pleurotineae</taxon>
        <taxon>Pterulaceae</taxon>
        <taxon>Pterulicium</taxon>
    </lineage>
</organism>
<feature type="chain" id="PRO_5022790010" evidence="1">
    <location>
        <begin position="20"/>
        <end position="114"/>
    </location>
</feature>
<dbReference type="AlphaFoldDB" id="A0A5C3QVS9"/>
<dbReference type="EMBL" id="ML178815">
    <property type="protein sequence ID" value="TFL06126.1"/>
    <property type="molecule type" value="Genomic_DNA"/>
</dbReference>
<feature type="signal peptide" evidence="1">
    <location>
        <begin position="1"/>
        <end position="19"/>
    </location>
</feature>
<reference evidence="2 3" key="1">
    <citation type="journal article" date="2019" name="Nat. Ecol. Evol.">
        <title>Megaphylogeny resolves global patterns of mushroom evolution.</title>
        <authorList>
            <person name="Varga T."/>
            <person name="Krizsan K."/>
            <person name="Foldi C."/>
            <person name="Dima B."/>
            <person name="Sanchez-Garcia M."/>
            <person name="Sanchez-Ramirez S."/>
            <person name="Szollosi G.J."/>
            <person name="Szarkandi J.G."/>
            <person name="Papp V."/>
            <person name="Albert L."/>
            <person name="Andreopoulos W."/>
            <person name="Angelini C."/>
            <person name="Antonin V."/>
            <person name="Barry K.W."/>
            <person name="Bougher N.L."/>
            <person name="Buchanan P."/>
            <person name="Buyck B."/>
            <person name="Bense V."/>
            <person name="Catcheside P."/>
            <person name="Chovatia M."/>
            <person name="Cooper J."/>
            <person name="Damon W."/>
            <person name="Desjardin D."/>
            <person name="Finy P."/>
            <person name="Geml J."/>
            <person name="Haridas S."/>
            <person name="Hughes K."/>
            <person name="Justo A."/>
            <person name="Karasinski D."/>
            <person name="Kautmanova I."/>
            <person name="Kiss B."/>
            <person name="Kocsube S."/>
            <person name="Kotiranta H."/>
            <person name="LaButti K.M."/>
            <person name="Lechner B.E."/>
            <person name="Liimatainen K."/>
            <person name="Lipzen A."/>
            <person name="Lukacs Z."/>
            <person name="Mihaltcheva S."/>
            <person name="Morgado L.N."/>
            <person name="Niskanen T."/>
            <person name="Noordeloos M.E."/>
            <person name="Ohm R.A."/>
            <person name="Ortiz-Santana B."/>
            <person name="Ovrebo C."/>
            <person name="Racz N."/>
            <person name="Riley R."/>
            <person name="Savchenko A."/>
            <person name="Shiryaev A."/>
            <person name="Soop K."/>
            <person name="Spirin V."/>
            <person name="Szebenyi C."/>
            <person name="Tomsovsky M."/>
            <person name="Tulloss R.E."/>
            <person name="Uehling J."/>
            <person name="Grigoriev I.V."/>
            <person name="Vagvolgyi C."/>
            <person name="Papp T."/>
            <person name="Martin F.M."/>
            <person name="Miettinen O."/>
            <person name="Hibbett D.S."/>
            <person name="Nagy L.G."/>
        </authorList>
    </citation>
    <scope>NUCLEOTIDE SEQUENCE [LARGE SCALE GENOMIC DNA]</scope>
    <source>
        <strain evidence="2 3">CBS 309.79</strain>
    </source>
</reference>
<name>A0A5C3QVS9_9AGAR</name>
<proteinExistence type="predicted"/>
<accession>A0A5C3QVS9</accession>
<keyword evidence="3" id="KW-1185">Reference proteome</keyword>
<dbReference type="Proteomes" id="UP000305067">
    <property type="component" value="Unassembled WGS sequence"/>
</dbReference>
<keyword evidence="1" id="KW-0732">Signal</keyword>